<evidence type="ECO:0000256" key="5">
    <source>
        <dbReference type="ARBA" id="ARBA00022989"/>
    </source>
</evidence>
<keyword evidence="7 9" id="KW-1015">Disulfide bond</keyword>
<accession>A0A3Q0IR92</accession>
<evidence type="ECO:0000256" key="6">
    <source>
        <dbReference type="ARBA" id="ARBA00023136"/>
    </source>
</evidence>
<dbReference type="InterPro" id="IPR050685">
    <property type="entry name" value="LDLR"/>
</dbReference>
<dbReference type="InterPro" id="IPR036055">
    <property type="entry name" value="LDL_receptor-like_sf"/>
</dbReference>
<organism evidence="11 12">
    <name type="scientific">Diaphorina citri</name>
    <name type="common">Asian citrus psyllid</name>
    <dbReference type="NCBI Taxonomy" id="121845"/>
    <lineage>
        <taxon>Eukaryota</taxon>
        <taxon>Metazoa</taxon>
        <taxon>Ecdysozoa</taxon>
        <taxon>Arthropoda</taxon>
        <taxon>Hexapoda</taxon>
        <taxon>Insecta</taxon>
        <taxon>Pterygota</taxon>
        <taxon>Neoptera</taxon>
        <taxon>Paraneoptera</taxon>
        <taxon>Hemiptera</taxon>
        <taxon>Sternorrhyncha</taxon>
        <taxon>Psylloidea</taxon>
        <taxon>Psyllidae</taxon>
        <taxon>Diaphorininae</taxon>
        <taxon>Diaphorina</taxon>
    </lineage>
</organism>
<evidence type="ECO:0000256" key="4">
    <source>
        <dbReference type="ARBA" id="ARBA00022737"/>
    </source>
</evidence>
<dbReference type="PROSITE" id="PS01209">
    <property type="entry name" value="LDLRA_1"/>
    <property type="match status" value="2"/>
</dbReference>
<feature type="disulfide bond" evidence="9">
    <location>
        <begin position="186"/>
        <end position="201"/>
    </location>
</feature>
<keyword evidence="6" id="KW-0472">Membrane</keyword>
<evidence type="ECO:0000256" key="1">
    <source>
        <dbReference type="ARBA" id="ARBA00004167"/>
    </source>
</evidence>
<evidence type="ECO:0000256" key="7">
    <source>
        <dbReference type="ARBA" id="ARBA00023157"/>
    </source>
</evidence>
<feature type="disulfide bond" evidence="9">
    <location>
        <begin position="226"/>
        <end position="241"/>
    </location>
</feature>
<dbReference type="FunFam" id="4.10.400.10:FF:000065">
    <property type="entry name" value="Transmembrane protease serine 7"/>
    <property type="match status" value="1"/>
</dbReference>
<evidence type="ECO:0000313" key="12">
    <source>
        <dbReference type="RefSeq" id="XP_026676865.1"/>
    </source>
</evidence>
<proteinExistence type="predicted"/>
<gene>
    <name evidence="12" type="primary">LOC103505826</name>
</gene>
<dbReference type="InterPro" id="IPR023415">
    <property type="entry name" value="LDLR_class-A_CS"/>
</dbReference>
<dbReference type="Pfam" id="PF00057">
    <property type="entry name" value="Ldl_recept_a"/>
    <property type="match status" value="2"/>
</dbReference>
<evidence type="ECO:0000256" key="9">
    <source>
        <dbReference type="PROSITE-ProRule" id="PRU00124"/>
    </source>
</evidence>
<dbReference type="STRING" id="121845.A0A3Q0IR92"/>
<dbReference type="GO" id="GO:0012505">
    <property type="term" value="C:endomembrane system"/>
    <property type="evidence" value="ECO:0007669"/>
    <property type="project" value="UniProtKB-SubCell"/>
</dbReference>
<dbReference type="PaxDb" id="121845-A0A3Q0IR92"/>
<dbReference type="PROSITE" id="PS50068">
    <property type="entry name" value="LDLRA_2"/>
    <property type="match status" value="3"/>
</dbReference>
<keyword evidence="8" id="KW-0325">Glycoprotein</keyword>
<feature type="region of interest" description="Disordered" evidence="10">
    <location>
        <begin position="108"/>
        <end position="140"/>
    </location>
</feature>
<reference evidence="12" key="1">
    <citation type="submission" date="2025-08" db="UniProtKB">
        <authorList>
            <consortium name="RefSeq"/>
        </authorList>
    </citation>
    <scope>IDENTIFICATION</scope>
</reference>
<comment type="caution">
    <text evidence="9">Lacks conserved residue(s) required for the propagation of feature annotation.</text>
</comment>
<feature type="disulfide bond" evidence="9">
    <location>
        <begin position="214"/>
        <end position="232"/>
    </location>
</feature>
<dbReference type="GeneID" id="103505826"/>
<comment type="subcellular location">
    <subcellularLocation>
        <location evidence="2">Endomembrane system</location>
    </subcellularLocation>
    <subcellularLocation>
        <location evidence="1">Membrane</location>
        <topology evidence="1">Single-pass membrane protein</topology>
    </subcellularLocation>
</comment>
<keyword evidence="5" id="KW-1133">Transmembrane helix</keyword>
<dbReference type="GO" id="GO:0005886">
    <property type="term" value="C:plasma membrane"/>
    <property type="evidence" value="ECO:0007669"/>
    <property type="project" value="TreeGrafter"/>
</dbReference>
<keyword evidence="3" id="KW-0812">Transmembrane</keyword>
<sequence>MLRDLPGHRTTVVQGIHRRPEDSFTSKVTLDLETINYYDNATLESRIRKQISEFNRIGDISVFKDGFTFRDFRASTESCLPEEIQCRSNYVCLPTDNRCNGVSECFDESDEADCPKTEPPTLTSTPGEDSYPRSEFSSTPNGTIEEIPIVVLKNLGVESSYPNPDRCEEQVQCADSDIMICVTQQCDGTNDCPLADDEENCLYKKDCTKDEFMCDVTRCIPKSQFCNGVADCSDETDELNCVQPPSGKSLIVLAHCNFHAHSTVESYSIM</sequence>
<evidence type="ECO:0000313" key="11">
    <source>
        <dbReference type="Proteomes" id="UP000079169"/>
    </source>
</evidence>
<keyword evidence="11" id="KW-1185">Reference proteome</keyword>
<evidence type="ECO:0000256" key="10">
    <source>
        <dbReference type="SAM" id="MobiDB-lite"/>
    </source>
</evidence>
<dbReference type="PRINTS" id="PR00261">
    <property type="entry name" value="LDLRECEPTOR"/>
</dbReference>
<feature type="disulfide bond" evidence="9">
    <location>
        <begin position="207"/>
        <end position="219"/>
    </location>
</feature>
<dbReference type="Gene3D" id="4.10.400.10">
    <property type="entry name" value="Low-density Lipoprotein Receptor"/>
    <property type="match status" value="3"/>
</dbReference>
<dbReference type="Proteomes" id="UP000079169">
    <property type="component" value="Unplaced"/>
</dbReference>
<dbReference type="InterPro" id="IPR002172">
    <property type="entry name" value="LDrepeatLR_classA_rpt"/>
</dbReference>
<dbReference type="RefSeq" id="XP_026676865.1">
    <property type="nucleotide sequence ID" value="XM_026821064.1"/>
</dbReference>
<dbReference type="SMART" id="SM00192">
    <property type="entry name" value="LDLa"/>
    <property type="match status" value="3"/>
</dbReference>
<protein>
    <submittedName>
        <fullName evidence="12">Vitellogenin receptor-like</fullName>
    </submittedName>
</protein>
<evidence type="ECO:0000256" key="3">
    <source>
        <dbReference type="ARBA" id="ARBA00022692"/>
    </source>
</evidence>
<dbReference type="PANTHER" id="PTHR24270">
    <property type="entry name" value="LOW-DENSITY LIPOPROTEIN RECEPTOR-RELATED"/>
    <property type="match status" value="1"/>
</dbReference>
<dbReference type="AlphaFoldDB" id="A0A3Q0IR92"/>
<dbReference type="SUPFAM" id="SSF57424">
    <property type="entry name" value="LDL receptor-like module"/>
    <property type="match status" value="2"/>
</dbReference>
<dbReference type="CDD" id="cd00112">
    <property type="entry name" value="LDLa"/>
    <property type="match status" value="2"/>
</dbReference>
<feature type="disulfide bond" evidence="9">
    <location>
        <begin position="99"/>
        <end position="114"/>
    </location>
</feature>
<name>A0A3Q0IR92_DIACI</name>
<keyword evidence="4" id="KW-0677">Repeat</keyword>
<evidence type="ECO:0000256" key="2">
    <source>
        <dbReference type="ARBA" id="ARBA00004308"/>
    </source>
</evidence>
<dbReference type="KEGG" id="dci:103505826"/>
<evidence type="ECO:0000256" key="8">
    <source>
        <dbReference type="ARBA" id="ARBA00023180"/>
    </source>
</evidence>
<dbReference type="GO" id="GO:0016192">
    <property type="term" value="P:vesicle-mediated transport"/>
    <property type="evidence" value="ECO:0007669"/>
    <property type="project" value="UniProtKB-ARBA"/>
</dbReference>